<feature type="transmembrane region" description="Helical" evidence="5">
    <location>
        <begin position="107"/>
        <end position="132"/>
    </location>
</feature>
<feature type="transmembrane region" description="Helical" evidence="5">
    <location>
        <begin position="81"/>
        <end position="101"/>
    </location>
</feature>
<evidence type="ECO:0000256" key="1">
    <source>
        <dbReference type="ARBA" id="ARBA00004141"/>
    </source>
</evidence>
<feature type="transmembrane region" description="Helical" evidence="5">
    <location>
        <begin position="249"/>
        <end position="267"/>
    </location>
</feature>
<evidence type="ECO:0000256" key="3">
    <source>
        <dbReference type="ARBA" id="ARBA00022989"/>
    </source>
</evidence>
<proteinExistence type="predicted"/>
<name>A0A150WGU4_BDEBC</name>
<dbReference type="InterPro" id="IPR007016">
    <property type="entry name" value="O-antigen_ligase-rel_domated"/>
</dbReference>
<evidence type="ECO:0000259" key="6">
    <source>
        <dbReference type="Pfam" id="PF04932"/>
    </source>
</evidence>
<keyword evidence="3 5" id="KW-1133">Transmembrane helix</keyword>
<sequence>MMQARDGRILFLIKALAALIFISKISFGSVLPIPQRFSFLIFQQGLHPFLNVFLCFLFGLPLIFMWLRVRTRNHLSGFYKLFVYVLMLTLTVQTLLQAHYVNTDESAIMQIGALGVSLFMVVVYGLVIPSLWSVDDFLRFIQRWSGFLVLISLVLLVVASGHVFKGGRFIGVFKHIPHMVTCATVAFIFSLGTFLKDTKAKHKILDAIILGASFVAIVLTGTRSSAGAAVLAFVVTMILHKTASNQGRIFKFAFTSFVITFSMFFGAKVYDFARGIATGQAALGGREAQDGIASRWEEVERGFQIFQEQPLLGHGLLSKFAAGNDVDVSNYNAMKDPHNIFISAGVVGGWPLIVLSIVALIFMLLGSFKALTSHSIAKRQVAIYLLSHIPILVIYHIHLSIGGMADRLYWMVFGFVAAASALRSEAPSEQS</sequence>
<accession>A0A150WGU4</accession>
<feature type="transmembrane region" description="Helical" evidence="5">
    <location>
        <begin position="176"/>
        <end position="195"/>
    </location>
</feature>
<dbReference type="AlphaFoldDB" id="A0A150WGU4"/>
<comment type="subcellular location">
    <subcellularLocation>
        <location evidence="1">Membrane</location>
        <topology evidence="1">Multi-pass membrane protein</topology>
    </subcellularLocation>
</comment>
<gene>
    <name evidence="7" type="ORF">AZI85_08450</name>
</gene>
<dbReference type="PANTHER" id="PTHR37422">
    <property type="entry name" value="TEICHURONIC ACID BIOSYNTHESIS PROTEIN TUAE"/>
    <property type="match status" value="1"/>
</dbReference>
<feature type="transmembrane region" description="Helical" evidence="5">
    <location>
        <begin position="204"/>
        <end position="220"/>
    </location>
</feature>
<organism evidence="7 8">
    <name type="scientific">Bdellovibrio bacteriovorus</name>
    <dbReference type="NCBI Taxonomy" id="959"/>
    <lineage>
        <taxon>Bacteria</taxon>
        <taxon>Pseudomonadati</taxon>
        <taxon>Bdellovibrionota</taxon>
        <taxon>Bdellovibrionia</taxon>
        <taxon>Bdellovibrionales</taxon>
        <taxon>Pseudobdellovibrionaceae</taxon>
        <taxon>Bdellovibrio</taxon>
    </lineage>
</organism>
<keyword evidence="4 5" id="KW-0472">Membrane</keyword>
<feature type="transmembrane region" description="Helical" evidence="5">
    <location>
        <begin position="340"/>
        <end position="365"/>
    </location>
</feature>
<comment type="caution">
    <text evidence="7">The sequence shown here is derived from an EMBL/GenBank/DDBJ whole genome shotgun (WGS) entry which is preliminary data.</text>
</comment>
<dbReference type="Pfam" id="PF04932">
    <property type="entry name" value="Wzy_C"/>
    <property type="match status" value="1"/>
</dbReference>
<feature type="domain" description="O-antigen ligase-related" evidence="6">
    <location>
        <begin position="210"/>
        <end position="355"/>
    </location>
</feature>
<dbReference type="Proteomes" id="UP000075391">
    <property type="component" value="Unassembled WGS sequence"/>
</dbReference>
<keyword evidence="2 5" id="KW-0812">Transmembrane</keyword>
<protein>
    <recommendedName>
        <fullName evidence="6">O-antigen ligase-related domain-containing protein</fullName>
    </recommendedName>
</protein>
<feature type="transmembrane region" description="Helical" evidence="5">
    <location>
        <begin position="144"/>
        <end position="164"/>
    </location>
</feature>
<dbReference type="InterPro" id="IPR051533">
    <property type="entry name" value="WaaL-like"/>
</dbReference>
<feature type="transmembrane region" description="Helical" evidence="5">
    <location>
        <begin position="49"/>
        <end position="69"/>
    </location>
</feature>
<dbReference type="PANTHER" id="PTHR37422:SF21">
    <property type="entry name" value="EXOQ-LIKE PROTEIN"/>
    <property type="match status" value="1"/>
</dbReference>
<dbReference type="RefSeq" id="WP_063244313.1">
    <property type="nucleotide sequence ID" value="NZ_CP168967.1"/>
</dbReference>
<dbReference type="OrthoDB" id="5288673at2"/>
<feature type="transmembrane region" description="Helical" evidence="5">
    <location>
        <begin position="381"/>
        <end position="401"/>
    </location>
</feature>
<dbReference type="EMBL" id="LUKF01000016">
    <property type="protein sequence ID" value="KYG62210.1"/>
    <property type="molecule type" value="Genomic_DNA"/>
</dbReference>
<reference evidence="7 8" key="1">
    <citation type="submission" date="2016-03" db="EMBL/GenBank/DDBJ databases">
        <authorList>
            <person name="Ploux O."/>
        </authorList>
    </citation>
    <scope>NUCLEOTIDE SEQUENCE [LARGE SCALE GENOMIC DNA]</scope>
    <source>
        <strain evidence="7 8">BER2</strain>
    </source>
</reference>
<feature type="transmembrane region" description="Helical" evidence="5">
    <location>
        <begin position="9"/>
        <end position="29"/>
    </location>
</feature>
<evidence type="ECO:0000256" key="5">
    <source>
        <dbReference type="SAM" id="Phobius"/>
    </source>
</evidence>
<evidence type="ECO:0000313" key="7">
    <source>
        <dbReference type="EMBL" id="KYG62210.1"/>
    </source>
</evidence>
<dbReference type="GO" id="GO:0016020">
    <property type="term" value="C:membrane"/>
    <property type="evidence" value="ECO:0007669"/>
    <property type="project" value="UniProtKB-SubCell"/>
</dbReference>
<evidence type="ECO:0000313" key="8">
    <source>
        <dbReference type="Proteomes" id="UP000075391"/>
    </source>
</evidence>
<evidence type="ECO:0000256" key="2">
    <source>
        <dbReference type="ARBA" id="ARBA00022692"/>
    </source>
</evidence>
<evidence type="ECO:0000256" key="4">
    <source>
        <dbReference type="ARBA" id="ARBA00023136"/>
    </source>
</evidence>